<dbReference type="PANTHER" id="PTHR34220:SF7">
    <property type="entry name" value="SENSOR HISTIDINE KINASE YPDA"/>
    <property type="match status" value="1"/>
</dbReference>
<dbReference type="SUPFAM" id="SSF55874">
    <property type="entry name" value="ATPase domain of HSP90 chaperone/DNA topoisomerase II/histidine kinase"/>
    <property type="match status" value="1"/>
</dbReference>
<feature type="transmembrane region" description="Helical" evidence="1">
    <location>
        <begin position="73"/>
        <end position="91"/>
    </location>
</feature>
<dbReference type="InterPro" id="IPR010559">
    <property type="entry name" value="Sig_transdc_His_kin_internal"/>
</dbReference>
<evidence type="ECO:0000313" key="4">
    <source>
        <dbReference type="Proteomes" id="UP000321513"/>
    </source>
</evidence>
<dbReference type="RefSeq" id="WP_147205192.1">
    <property type="nucleotide sequence ID" value="NZ_BJYT01000016.1"/>
</dbReference>
<feature type="domain" description="Signal transduction histidine kinase internal region" evidence="2">
    <location>
        <begin position="319"/>
        <end position="395"/>
    </location>
</feature>
<accession>A0A512BGY7</accession>
<gene>
    <name evidence="3" type="ORF">SAE01_35730</name>
</gene>
<dbReference type="OrthoDB" id="9792992at2"/>
<proteinExistence type="predicted"/>
<dbReference type="Proteomes" id="UP000321513">
    <property type="component" value="Unassembled WGS sequence"/>
</dbReference>
<organism evidence="3 4">
    <name type="scientific">Segetibacter aerophilus</name>
    <dbReference type="NCBI Taxonomy" id="670293"/>
    <lineage>
        <taxon>Bacteria</taxon>
        <taxon>Pseudomonadati</taxon>
        <taxon>Bacteroidota</taxon>
        <taxon>Chitinophagia</taxon>
        <taxon>Chitinophagales</taxon>
        <taxon>Chitinophagaceae</taxon>
        <taxon>Segetibacter</taxon>
    </lineage>
</organism>
<dbReference type="AlphaFoldDB" id="A0A512BGY7"/>
<feature type="transmembrane region" description="Helical" evidence="1">
    <location>
        <begin position="184"/>
        <end position="201"/>
    </location>
</feature>
<feature type="transmembrane region" description="Helical" evidence="1">
    <location>
        <begin position="12"/>
        <end position="31"/>
    </location>
</feature>
<feature type="transmembrane region" description="Helical" evidence="1">
    <location>
        <begin position="275"/>
        <end position="296"/>
    </location>
</feature>
<dbReference type="InterPro" id="IPR050640">
    <property type="entry name" value="Bact_2-comp_sensor_kinase"/>
</dbReference>
<dbReference type="PANTHER" id="PTHR34220">
    <property type="entry name" value="SENSOR HISTIDINE KINASE YPDA"/>
    <property type="match status" value="1"/>
</dbReference>
<keyword evidence="1" id="KW-1133">Transmembrane helix</keyword>
<sequence length="514" mass="59608">MRELFKKPTTFTRIEFWAITTIFAFVIFFFVRDVFEWDDRQFADAPYRVFFEQVKMPFDFYGNYFLPQLIRHVGLYIALVALNFIIIPSLLKKEFVVRNIVLFVLVFIALTIMFAVTATHLREYLYASGKRDQIDQRLFLDAVGDAFTIISMLLIYTATKYAAIRLLAKAETVEAKYRFLRKEAIVAAMIWAVVLIMFRFGRAEIDIIIGWAIVIPSAIALYLFSFYRLIPRSMAGNKGKFFSYVLRSAFILFIAFFVVYLAFALPSGADDTGLGYAAFNTFFQLFVTVPVTWAAYKRHLKGNEEINVLQKELKRSSASVDFLRSQINPHFLFNALNTLYGTAIQENADRTSEGIQKLGDMMRFMLQENMQDKISLAREIDYLNNYISLQRLRTDANPIVQIQTEIQDRENLFQIAPMLLIPFVENAFKHGISFREQSHIKVTLEIKANTLYFDVHNSKHAARDNDPEKDKSGIGLENVKQRLKLFYPNNHELIIRETSKDFFVHLTIELAKSS</sequence>
<reference evidence="3 4" key="1">
    <citation type="submission" date="2019-07" db="EMBL/GenBank/DDBJ databases">
        <title>Whole genome shotgun sequence of Segetibacter aerophilus NBRC 106135.</title>
        <authorList>
            <person name="Hosoyama A."/>
            <person name="Uohara A."/>
            <person name="Ohji S."/>
            <person name="Ichikawa N."/>
        </authorList>
    </citation>
    <scope>NUCLEOTIDE SEQUENCE [LARGE SCALE GENOMIC DNA]</scope>
    <source>
        <strain evidence="3 4">NBRC 106135</strain>
    </source>
</reference>
<feature type="transmembrane region" description="Helical" evidence="1">
    <location>
        <begin position="207"/>
        <end position="229"/>
    </location>
</feature>
<dbReference type="GO" id="GO:0000155">
    <property type="term" value="F:phosphorelay sensor kinase activity"/>
    <property type="evidence" value="ECO:0007669"/>
    <property type="project" value="InterPro"/>
</dbReference>
<feature type="transmembrane region" description="Helical" evidence="1">
    <location>
        <begin position="138"/>
        <end position="163"/>
    </location>
</feature>
<feature type="transmembrane region" description="Helical" evidence="1">
    <location>
        <begin position="100"/>
        <end position="118"/>
    </location>
</feature>
<name>A0A512BGY7_9BACT</name>
<keyword evidence="4" id="KW-1185">Reference proteome</keyword>
<dbReference type="Pfam" id="PF06580">
    <property type="entry name" value="His_kinase"/>
    <property type="match status" value="1"/>
</dbReference>
<dbReference type="Gene3D" id="3.30.565.10">
    <property type="entry name" value="Histidine kinase-like ATPase, C-terminal domain"/>
    <property type="match status" value="1"/>
</dbReference>
<dbReference type="InterPro" id="IPR036890">
    <property type="entry name" value="HATPase_C_sf"/>
</dbReference>
<keyword evidence="1" id="KW-0472">Membrane</keyword>
<evidence type="ECO:0000259" key="2">
    <source>
        <dbReference type="Pfam" id="PF06580"/>
    </source>
</evidence>
<protein>
    <recommendedName>
        <fullName evidence="2">Signal transduction histidine kinase internal region domain-containing protein</fullName>
    </recommendedName>
</protein>
<evidence type="ECO:0000256" key="1">
    <source>
        <dbReference type="SAM" id="Phobius"/>
    </source>
</evidence>
<comment type="caution">
    <text evidence="3">The sequence shown here is derived from an EMBL/GenBank/DDBJ whole genome shotgun (WGS) entry which is preliminary data.</text>
</comment>
<dbReference type="GO" id="GO:0016020">
    <property type="term" value="C:membrane"/>
    <property type="evidence" value="ECO:0007669"/>
    <property type="project" value="InterPro"/>
</dbReference>
<feature type="transmembrane region" description="Helical" evidence="1">
    <location>
        <begin position="241"/>
        <end position="263"/>
    </location>
</feature>
<dbReference type="EMBL" id="BJYT01000016">
    <property type="protein sequence ID" value="GEO11077.1"/>
    <property type="molecule type" value="Genomic_DNA"/>
</dbReference>
<evidence type="ECO:0000313" key="3">
    <source>
        <dbReference type="EMBL" id="GEO11077.1"/>
    </source>
</evidence>
<keyword evidence="1" id="KW-0812">Transmembrane</keyword>